<feature type="transmembrane region" description="Helical" evidence="1">
    <location>
        <begin position="323"/>
        <end position="342"/>
    </location>
</feature>
<feature type="transmembrane region" description="Helical" evidence="1">
    <location>
        <begin position="375"/>
        <end position="394"/>
    </location>
</feature>
<sequence>MNGGMAQDRKAVFYGLGILMLLAFAGILIDPAQDKRQFAAFLFVRQDALFLLLLILLLRFGLWPASAVPLWAEKAGRFWWSAPVLLLLLCWAGHRLAFDGYDLTRDEQMGLFDGFIYRHARLGWPLPAFWQHNALALNQQFILPIAGYRAWVSDYLPVHALTRNLLGTIADPALTNPLLTAIGATALWRIARRLWPQDGSAQTAALLLYVGSSQIVVMGMSSYAMPGYLALNLIWLALFLRGGIVSHGGALCIGLIATGWHQPIFHPLFVLPFIVMLAWQRRWRLFCLYGLTYAAIGLAWLAWPHFAASAAGGAATQGGQLGYGARIAMLLSGFDGISLWLMSLNLLRFVAWQHLLLLPLAVAGIRFAWRDPLALALLAGLLLPIAAATLLLAYQGHGWGYRYLHGVIGNACLLGGYGWSALRKRTGTPALWTAANIANFVAVVPVHIALAATIVRPYATVSRTIDRTDSDLAVIDDLATAFGGDLVSNRPDLGNRPVRLMASQLDDRAMAALCRTHSIAFVGEKQLAPIQRAIPAKETATDRFLRLKKLCASVRRVARRPPA</sequence>
<feature type="transmembrane region" description="Helical" evidence="1">
    <location>
        <begin position="431"/>
        <end position="455"/>
    </location>
</feature>
<dbReference type="RefSeq" id="WP_261935176.1">
    <property type="nucleotide sequence ID" value="NZ_AP018817.1"/>
</dbReference>
<proteinExistence type="predicted"/>
<keyword evidence="1" id="KW-0472">Membrane</keyword>
<reference evidence="2" key="1">
    <citation type="submission" date="2018-07" db="EMBL/GenBank/DDBJ databases">
        <title>Complete genome sequence of Sphingomonas bisphenolicum strain AO1, a bisphenol A degradative bacterium isolated from Japanese farm field.</title>
        <authorList>
            <person name="Murakami M."/>
            <person name="Koh M."/>
            <person name="Koba S."/>
            <person name="Matsumura Y."/>
        </authorList>
    </citation>
    <scope>NUCLEOTIDE SEQUENCE</scope>
    <source>
        <strain evidence="2">AO1</strain>
    </source>
</reference>
<gene>
    <name evidence="2" type="ORF">SBA_ch1_32300</name>
</gene>
<dbReference type="Proteomes" id="UP001059971">
    <property type="component" value="Chromosome 1"/>
</dbReference>
<keyword evidence="3" id="KW-1185">Reference proteome</keyword>
<feature type="transmembrane region" description="Helical" evidence="1">
    <location>
        <begin position="401"/>
        <end position="419"/>
    </location>
</feature>
<feature type="transmembrane region" description="Helical" evidence="1">
    <location>
        <begin position="49"/>
        <end position="72"/>
    </location>
</feature>
<feature type="transmembrane region" description="Helical" evidence="1">
    <location>
        <begin position="263"/>
        <end position="279"/>
    </location>
</feature>
<dbReference type="EMBL" id="AP018817">
    <property type="protein sequence ID" value="BBF71030.1"/>
    <property type="molecule type" value="Genomic_DNA"/>
</dbReference>
<feature type="transmembrane region" description="Helical" evidence="1">
    <location>
        <begin position="78"/>
        <end position="98"/>
    </location>
</feature>
<feature type="transmembrane region" description="Helical" evidence="1">
    <location>
        <begin position="233"/>
        <end position="257"/>
    </location>
</feature>
<evidence type="ECO:0000313" key="3">
    <source>
        <dbReference type="Proteomes" id="UP001059971"/>
    </source>
</evidence>
<feature type="transmembrane region" description="Helical" evidence="1">
    <location>
        <begin position="12"/>
        <end position="29"/>
    </location>
</feature>
<feature type="transmembrane region" description="Helical" evidence="1">
    <location>
        <begin position="349"/>
        <end position="369"/>
    </location>
</feature>
<feature type="transmembrane region" description="Helical" evidence="1">
    <location>
        <begin position="286"/>
        <end position="303"/>
    </location>
</feature>
<name>A0ABN5WL88_9SPHN</name>
<evidence type="ECO:0000256" key="1">
    <source>
        <dbReference type="SAM" id="Phobius"/>
    </source>
</evidence>
<organism evidence="2 3">
    <name type="scientific">Sphingomonas bisphenolicum</name>
    <dbReference type="NCBI Taxonomy" id="296544"/>
    <lineage>
        <taxon>Bacteria</taxon>
        <taxon>Pseudomonadati</taxon>
        <taxon>Pseudomonadota</taxon>
        <taxon>Alphaproteobacteria</taxon>
        <taxon>Sphingomonadales</taxon>
        <taxon>Sphingomonadaceae</taxon>
        <taxon>Sphingomonas</taxon>
    </lineage>
</organism>
<protein>
    <recommendedName>
        <fullName evidence="4">Glycosyltransferase RgtA/B/C/D-like domain-containing protein</fullName>
    </recommendedName>
</protein>
<evidence type="ECO:0000313" key="2">
    <source>
        <dbReference type="EMBL" id="BBF71030.1"/>
    </source>
</evidence>
<accession>A0ABN5WL88</accession>
<keyword evidence="1" id="KW-1133">Transmembrane helix</keyword>
<keyword evidence="1" id="KW-0812">Transmembrane</keyword>
<evidence type="ECO:0008006" key="4">
    <source>
        <dbReference type="Google" id="ProtNLM"/>
    </source>
</evidence>